<proteinExistence type="inferred from homology"/>
<gene>
    <name evidence="6" type="ORF">XYCOK13_13860</name>
</gene>
<dbReference type="InterPro" id="IPR058625">
    <property type="entry name" value="MdtA-like_BSH"/>
</dbReference>
<evidence type="ECO:0000313" key="6">
    <source>
        <dbReference type="EMBL" id="GIQ68562.1"/>
    </source>
</evidence>
<feature type="domain" description="YknX-like C-terminal permuted SH3-like" evidence="5">
    <location>
        <begin position="295"/>
        <end position="360"/>
    </location>
</feature>
<evidence type="ECO:0000256" key="2">
    <source>
        <dbReference type="SAM" id="Coils"/>
    </source>
</evidence>
<dbReference type="Gene3D" id="2.40.420.20">
    <property type="match status" value="1"/>
</dbReference>
<accession>A0A8J4H328</accession>
<dbReference type="NCBIfam" id="TIGR01730">
    <property type="entry name" value="RND_mfp"/>
    <property type="match status" value="1"/>
</dbReference>
<dbReference type="EMBL" id="BOVK01000015">
    <property type="protein sequence ID" value="GIQ68562.1"/>
    <property type="molecule type" value="Genomic_DNA"/>
</dbReference>
<feature type="signal peptide" evidence="3">
    <location>
        <begin position="1"/>
        <end position="30"/>
    </location>
</feature>
<evidence type="ECO:0000256" key="3">
    <source>
        <dbReference type="SAM" id="SignalP"/>
    </source>
</evidence>
<dbReference type="Pfam" id="PF25989">
    <property type="entry name" value="YknX_C"/>
    <property type="match status" value="1"/>
</dbReference>
<dbReference type="PANTHER" id="PTHR30469">
    <property type="entry name" value="MULTIDRUG RESISTANCE PROTEIN MDTA"/>
    <property type="match status" value="1"/>
</dbReference>
<dbReference type="Gene3D" id="2.40.30.170">
    <property type="match status" value="1"/>
</dbReference>
<feature type="chain" id="PRO_5035207543" evidence="3">
    <location>
        <begin position="31"/>
        <end position="366"/>
    </location>
</feature>
<protein>
    <submittedName>
        <fullName evidence="6">RND transporter</fullName>
    </submittedName>
</protein>
<dbReference type="PROSITE" id="PS51257">
    <property type="entry name" value="PROKAR_LIPOPROTEIN"/>
    <property type="match status" value="1"/>
</dbReference>
<evidence type="ECO:0000313" key="7">
    <source>
        <dbReference type="Proteomes" id="UP000677918"/>
    </source>
</evidence>
<name>A0A8J4H328_9BACL</name>
<dbReference type="Gene3D" id="1.10.287.470">
    <property type="entry name" value="Helix hairpin bin"/>
    <property type="match status" value="1"/>
</dbReference>
<dbReference type="Pfam" id="PF25917">
    <property type="entry name" value="BSH_RND"/>
    <property type="match status" value="1"/>
</dbReference>
<keyword evidence="7" id="KW-1185">Reference proteome</keyword>
<dbReference type="GO" id="GO:1990281">
    <property type="term" value="C:efflux pump complex"/>
    <property type="evidence" value="ECO:0007669"/>
    <property type="project" value="TreeGrafter"/>
</dbReference>
<dbReference type="SUPFAM" id="SSF111369">
    <property type="entry name" value="HlyD-like secretion proteins"/>
    <property type="match status" value="1"/>
</dbReference>
<dbReference type="Gene3D" id="2.40.50.100">
    <property type="match status" value="1"/>
</dbReference>
<keyword evidence="2" id="KW-0175">Coiled coil</keyword>
<dbReference type="PANTHER" id="PTHR30469:SF15">
    <property type="entry name" value="HLYD FAMILY OF SECRETION PROTEINS"/>
    <property type="match status" value="1"/>
</dbReference>
<dbReference type="RefSeq" id="WP_213411131.1">
    <property type="nucleotide sequence ID" value="NZ_BOVK01000015.1"/>
</dbReference>
<feature type="coiled-coil region" evidence="2">
    <location>
        <begin position="115"/>
        <end position="174"/>
    </location>
</feature>
<dbReference type="InterPro" id="IPR006143">
    <property type="entry name" value="RND_pump_MFP"/>
</dbReference>
<dbReference type="AlphaFoldDB" id="A0A8J4H328"/>
<dbReference type="Proteomes" id="UP000677918">
    <property type="component" value="Unassembled WGS sequence"/>
</dbReference>
<reference evidence="6" key="1">
    <citation type="submission" date="2021-04" db="EMBL/GenBank/DDBJ databases">
        <title>Draft genome sequence of Xylanibacillus composti strain K13.</title>
        <authorList>
            <person name="Uke A."/>
            <person name="Chhe C."/>
            <person name="Baramee S."/>
            <person name="Kosugi A."/>
        </authorList>
    </citation>
    <scope>NUCLEOTIDE SEQUENCE</scope>
    <source>
        <strain evidence="6">K13</strain>
    </source>
</reference>
<evidence type="ECO:0000256" key="1">
    <source>
        <dbReference type="ARBA" id="ARBA00009477"/>
    </source>
</evidence>
<keyword evidence="3" id="KW-0732">Signal</keyword>
<feature type="domain" description="Multidrug resistance protein MdtA-like barrel-sandwich hybrid" evidence="4">
    <location>
        <begin position="61"/>
        <end position="191"/>
    </location>
</feature>
<comment type="caution">
    <text evidence="6">The sequence shown here is derived from an EMBL/GenBank/DDBJ whole genome shotgun (WGS) entry which is preliminary data.</text>
</comment>
<evidence type="ECO:0000259" key="5">
    <source>
        <dbReference type="Pfam" id="PF25989"/>
    </source>
</evidence>
<dbReference type="InterPro" id="IPR058637">
    <property type="entry name" value="YknX-like_C"/>
</dbReference>
<dbReference type="GO" id="GO:0015562">
    <property type="term" value="F:efflux transmembrane transporter activity"/>
    <property type="evidence" value="ECO:0007669"/>
    <property type="project" value="TreeGrafter"/>
</dbReference>
<comment type="similarity">
    <text evidence="1">Belongs to the membrane fusion protein (MFP) (TC 8.A.1) family.</text>
</comment>
<sequence length="366" mass="38888">MKKSIKMFALVSLVLMLAACSAGMPTGEGADTPTPVRVSLVQAGQLTQNTEIIGLTKAHQQVSIMPQVSAKLLDLHVKEGDSVTEGQLLAELDNKDLRTALELEQATLGLNQNQLASAQSRMKQVEASAKEAIVQAGKIDDQLEENINQARLAVEQAQLNVDAASIRVRQATSRLEDTSIYAPVSGSILSIGAVKNEMVGMQAPLFTIVTIDPLIVEAQVSAEQLHLLAVGEERTVHFSTTGENKPGIVDSVSPVANQSGLYPVTLKVANEEGEIRPGIPAKVLVPRVLADDTLLVPTDAVVEQGGEAYLYKVVDGTAQRVELTILHALTDLTAVQGELQDGDQVITRGQLTITDGKSVNIVEEGA</sequence>
<organism evidence="6 7">
    <name type="scientific">Xylanibacillus composti</name>
    <dbReference type="NCBI Taxonomy" id="1572762"/>
    <lineage>
        <taxon>Bacteria</taxon>
        <taxon>Bacillati</taxon>
        <taxon>Bacillota</taxon>
        <taxon>Bacilli</taxon>
        <taxon>Bacillales</taxon>
        <taxon>Paenibacillaceae</taxon>
        <taxon>Xylanibacillus</taxon>
    </lineage>
</organism>
<evidence type="ECO:0000259" key="4">
    <source>
        <dbReference type="Pfam" id="PF25917"/>
    </source>
</evidence>